<dbReference type="Proteomes" id="UP000622547">
    <property type="component" value="Unassembled WGS sequence"/>
</dbReference>
<dbReference type="GO" id="GO:0006302">
    <property type="term" value="P:double-strand break repair"/>
    <property type="evidence" value="ECO:0007669"/>
    <property type="project" value="InterPro"/>
</dbReference>
<comment type="subunit">
    <text evidence="2">Heterodimer of SbcC and SbcD.</text>
</comment>
<evidence type="ECO:0000313" key="7">
    <source>
        <dbReference type="Proteomes" id="UP000622547"/>
    </source>
</evidence>
<dbReference type="GO" id="GO:0016887">
    <property type="term" value="F:ATP hydrolysis activity"/>
    <property type="evidence" value="ECO:0007669"/>
    <property type="project" value="InterPro"/>
</dbReference>
<evidence type="ECO:0000313" key="6">
    <source>
        <dbReference type="EMBL" id="GII42712.1"/>
    </source>
</evidence>
<keyword evidence="7" id="KW-1185">Reference proteome</keyword>
<sequence length="1037" mass="111257">MRLHRLRLEAFGSFPGSEEVDFDALGEAGLFLIHGATGAGKTTVLDAVCYALYGRVPGRRDSARSLRCDHAPPERGPVVTLEATIRGRRLRVTRSPAWMRPKQRGEGLVEEKAKVVVEEFTGTWIGRTTRADEAGHLIGELLGMNAEQFWQVAMLPQGDFASFLQADGDDRRRLLEKLFSVKIYTDVETWLADHRTRTGREQQELRQRADSVVDRMRGAAGAHLPVPDDEPEAVVGLAAAAFERETAAWTGSEARLRTARDRLQEGRALAERRRRHADALARREALDGAAEERADIQAILDDAARAAQVLPLIRQAEQRSEAAAKAQRLAADAVSRALPGEEPPGEELLAAMERERLDEIARVRQLLPEETRLRQVRADLDAGRRRLVALEERGAALTGRLAALPDGRREAERLLDEARLAAAGVPGLVAARDGAARAAEVTRRIGVLETELEALTENEQAILATARAPQPGPATAGIPALEAAARLARELEAAERARHAAVDEAQAARDRLQEVRRARIEGMAAELAASLVEGEPCAVCGSADHPAPAAPAGRALSGDDEQAAQDAFERARLARERAEARCAEWSSRLAGELRDQVALAGRRVAETTTALAALREETEHLAGDAGDLDEAERNLRHAEQAAARVPELADRAARLAAELDELSVLAQKVAIEAADTRARDEQLTADAGRLAALVDAARSDDASLAARLDRLTDEAALLRDAGEATRAAVTAEGERRAALTRAVEAATGAGFAGIEHAGAAVRAPADLEAMAERLRFLDGEEVAVGRLLADPELVAAAAEPAPDLVTLAREHDQADREHGARTSARDLAGETATRLTALAAELRDALARYRPAAERHRLARRLAELAGGTSADNQWHMRLSSFVLGERLRQVVEAANERLGHMSSGRYLLQHDLRRAAGDRGRSGGGLGLRVLDAWTGVDRDPATLSGGESFITSLALALGLADVVTAEAGGAEIGTLFVDEGFGTLDEETLDDVLDILDGLREGGRAVGIVSHVAELRVRVPVQLRIVKGRAGSTLA</sequence>
<dbReference type="Pfam" id="PF13476">
    <property type="entry name" value="AAA_23"/>
    <property type="match status" value="1"/>
</dbReference>
<dbReference type="RefSeq" id="WP_204078123.1">
    <property type="nucleotide sequence ID" value="NZ_BAABHI010000009.1"/>
</dbReference>
<gene>
    <name evidence="6" type="primary">sbcC</name>
    <name evidence="6" type="ORF">Pph01_77150</name>
</gene>
<comment type="similarity">
    <text evidence="1">Belongs to the SMC family. SbcC subfamily.</text>
</comment>
<keyword evidence="4" id="KW-0175">Coiled coil</keyword>
<dbReference type="PANTHER" id="PTHR32114:SF2">
    <property type="entry name" value="ABC TRANSPORTER ABCH.3"/>
    <property type="match status" value="1"/>
</dbReference>
<dbReference type="InterPro" id="IPR038729">
    <property type="entry name" value="Rad50/SbcC_AAA"/>
</dbReference>
<reference evidence="6 7" key="1">
    <citation type="submission" date="2021-01" db="EMBL/GenBank/DDBJ databases">
        <title>Whole genome shotgun sequence of Planotetraspora phitsanulokensis NBRC 104273.</title>
        <authorList>
            <person name="Komaki H."/>
            <person name="Tamura T."/>
        </authorList>
    </citation>
    <scope>NUCLEOTIDE SEQUENCE [LARGE SCALE GENOMIC DNA]</scope>
    <source>
        <strain evidence="6 7">NBRC 104273</strain>
    </source>
</reference>
<dbReference type="SUPFAM" id="SSF52540">
    <property type="entry name" value="P-loop containing nucleoside triphosphate hydrolases"/>
    <property type="match status" value="1"/>
</dbReference>
<evidence type="ECO:0000256" key="4">
    <source>
        <dbReference type="SAM" id="Coils"/>
    </source>
</evidence>
<dbReference type="PANTHER" id="PTHR32114">
    <property type="entry name" value="ABC TRANSPORTER ABCH.3"/>
    <property type="match status" value="1"/>
</dbReference>
<dbReference type="InterPro" id="IPR027417">
    <property type="entry name" value="P-loop_NTPase"/>
</dbReference>
<protein>
    <recommendedName>
        <fullName evidence="3">Nuclease SbcCD subunit C</fullName>
    </recommendedName>
</protein>
<name>A0A8J3XI37_9ACTN</name>
<evidence type="ECO:0000259" key="5">
    <source>
        <dbReference type="Pfam" id="PF13476"/>
    </source>
</evidence>
<dbReference type="AlphaFoldDB" id="A0A8J3XI37"/>
<organism evidence="6 7">
    <name type="scientific">Planotetraspora phitsanulokensis</name>
    <dbReference type="NCBI Taxonomy" id="575192"/>
    <lineage>
        <taxon>Bacteria</taxon>
        <taxon>Bacillati</taxon>
        <taxon>Actinomycetota</taxon>
        <taxon>Actinomycetes</taxon>
        <taxon>Streptosporangiales</taxon>
        <taxon>Streptosporangiaceae</taxon>
        <taxon>Planotetraspora</taxon>
    </lineage>
</organism>
<proteinExistence type="inferred from homology"/>
<feature type="domain" description="Rad50/SbcC-type AAA" evidence="5">
    <location>
        <begin position="5"/>
        <end position="180"/>
    </location>
</feature>
<evidence type="ECO:0000256" key="2">
    <source>
        <dbReference type="ARBA" id="ARBA00011322"/>
    </source>
</evidence>
<dbReference type="EMBL" id="BOOP01000046">
    <property type="protein sequence ID" value="GII42712.1"/>
    <property type="molecule type" value="Genomic_DNA"/>
</dbReference>
<dbReference type="Gene3D" id="3.40.50.300">
    <property type="entry name" value="P-loop containing nucleotide triphosphate hydrolases"/>
    <property type="match status" value="2"/>
</dbReference>
<feature type="coiled-coil region" evidence="4">
    <location>
        <begin position="484"/>
        <end position="518"/>
    </location>
</feature>
<dbReference type="Pfam" id="PF13558">
    <property type="entry name" value="SbcC_Walker_B"/>
    <property type="match status" value="1"/>
</dbReference>
<evidence type="ECO:0000256" key="3">
    <source>
        <dbReference type="ARBA" id="ARBA00013368"/>
    </source>
</evidence>
<comment type="caution">
    <text evidence="6">The sequence shown here is derived from an EMBL/GenBank/DDBJ whole genome shotgun (WGS) entry which is preliminary data.</text>
</comment>
<accession>A0A8J3XI37</accession>
<evidence type="ECO:0000256" key="1">
    <source>
        <dbReference type="ARBA" id="ARBA00006930"/>
    </source>
</evidence>